<evidence type="ECO:0000256" key="4">
    <source>
        <dbReference type="ARBA" id="ARBA00022573"/>
    </source>
</evidence>
<evidence type="ECO:0000313" key="11">
    <source>
        <dbReference type="Proteomes" id="UP000620266"/>
    </source>
</evidence>
<feature type="domain" description="CobB/CobQ-like glutamine amidotransferase" evidence="9">
    <location>
        <begin position="252"/>
        <end position="434"/>
    </location>
</feature>
<comment type="pathway">
    <text evidence="1 7">Cofactor biosynthesis; adenosylcobalamin biosynthesis.</text>
</comment>
<dbReference type="NCBIfam" id="NF001989">
    <property type="entry name" value="PRK00784.1"/>
    <property type="match status" value="1"/>
</dbReference>
<evidence type="ECO:0000256" key="6">
    <source>
        <dbReference type="ARBA" id="ARBA00025166"/>
    </source>
</evidence>
<dbReference type="Proteomes" id="UP000620266">
    <property type="component" value="Unassembled WGS sequence"/>
</dbReference>
<reference evidence="10" key="2">
    <citation type="submission" date="2020-09" db="EMBL/GenBank/DDBJ databases">
        <authorList>
            <person name="Sun Q."/>
            <person name="Sedlacek I."/>
        </authorList>
    </citation>
    <scope>NUCLEOTIDE SEQUENCE</scope>
    <source>
        <strain evidence="10">CCM 7086</strain>
    </source>
</reference>
<name>A0A8J2UPU0_9BURK</name>
<dbReference type="InterPro" id="IPR047045">
    <property type="entry name" value="CobQ_N"/>
</dbReference>
<protein>
    <recommendedName>
        <fullName evidence="3 7">Cobyric acid synthase</fullName>
    </recommendedName>
</protein>
<gene>
    <name evidence="7 10" type="primary">cobQ</name>
    <name evidence="10" type="ORF">GCM10007205_20020</name>
</gene>
<comment type="similarity">
    <text evidence="2 7">Belongs to the CobB/CobQ family. CobQ subfamily.</text>
</comment>
<comment type="caution">
    <text evidence="10">The sequence shown here is derived from an EMBL/GenBank/DDBJ whole genome shotgun (WGS) entry which is preliminary data.</text>
</comment>
<dbReference type="EMBL" id="BMCG01000003">
    <property type="protein sequence ID" value="GGC10834.1"/>
    <property type="molecule type" value="Genomic_DNA"/>
</dbReference>
<evidence type="ECO:0000259" key="9">
    <source>
        <dbReference type="Pfam" id="PF07685"/>
    </source>
</evidence>
<feature type="active site" evidence="7">
    <location>
        <position position="428"/>
    </location>
</feature>
<dbReference type="SUPFAM" id="SSF52540">
    <property type="entry name" value="P-loop containing nucleoside triphosphate hydrolases"/>
    <property type="match status" value="1"/>
</dbReference>
<proteinExistence type="inferred from homology"/>
<dbReference type="UniPathway" id="UPA00148"/>
<evidence type="ECO:0000256" key="5">
    <source>
        <dbReference type="ARBA" id="ARBA00022962"/>
    </source>
</evidence>
<dbReference type="InterPro" id="IPR029062">
    <property type="entry name" value="Class_I_gatase-like"/>
</dbReference>
<dbReference type="GO" id="GO:0015420">
    <property type="term" value="F:ABC-type vitamin B12 transporter activity"/>
    <property type="evidence" value="ECO:0007669"/>
    <property type="project" value="UniProtKB-UniRule"/>
</dbReference>
<dbReference type="CDD" id="cd05389">
    <property type="entry name" value="CobQ_N"/>
    <property type="match status" value="1"/>
</dbReference>
<dbReference type="InterPro" id="IPR011698">
    <property type="entry name" value="GATase_3"/>
</dbReference>
<dbReference type="NCBIfam" id="TIGR00313">
    <property type="entry name" value="cobQ"/>
    <property type="match status" value="1"/>
</dbReference>
<dbReference type="PROSITE" id="PS51274">
    <property type="entry name" value="GATASE_COBBQ"/>
    <property type="match status" value="1"/>
</dbReference>
<dbReference type="InterPro" id="IPR002586">
    <property type="entry name" value="CobQ/CobB/MinD/ParA_Nub-bd_dom"/>
</dbReference>
<evidence type="ECO:0000256" key="7">
    <source>
        <dbReference type="HAMAP-Rule" id="MF_00028"/>
    </source>
</evidence>
<feature type="domain" description="CobQ/CobB/MinD/ParA nucleotide binding" evidence="8">
    <location>
        <begin position="8"/>
        <end position="233"/>
    </location>
</feature>
<dbReference type="AlphaFoldDB" id="A0A8J2UPU0"/>
<dbReference type="PANTHER" id="PTHR21343:SF1">
    <property type="entry name" value="COBYRIC ACID SYNTHASE"/>
    <property type="match status" value="1"/>
</dbReference>
<evidence type="ECO:0000259" key="8">
    <source>
        <dbReference type="Pfam" id="PF01656"/>
    </source>
</evidence>
<dbReference type="InterPro" id="IPR033949">
    <property type="entry name" value="CobQ_GATase1"/>
</dbReference>
<keyword evidence="4 7" id="KW-0169">Cobalamin biosynthesis</keyword>
<accession>A0A8J2UPU0</accession>
<dbReference type="Gene3D" id="3.40.50.300">
    <property type="entry name" value="P-loop containing nucleotide triphosphate hydrolases"/>
    <property type="match status" value="1"/>
</dbReference>
<dbReference type="RefSeq" id="WP_188396058.1">
    <property type="nucleotide sequence ID" value="NZ_BMCG01000003.1"/>
</dbReference>
<dbReference type="InterPro" id="IPR027417">
    <property type="entry name" value="P-loop_NTPase"/>
</dbReference>
<dbReference type="Pfam" id="PF01656">
    <property type="entry name" value="CbiA"/>
    <property type="match status" value="1"/>
</dbReference>
<keyword evidence="11" id="KW-1185">Reference proteome</keyword>
<evidence type="ECO:0000256" key="3">
    <source>
        <dbReference type="ARBA" id="ARBA00019833"/>
    </source>
</evidence>
<dbReference type="PANTHER" id="PTHR21343">
    <property type="entry name" value="DETHIOBIOTIN SYNTHETASE"/>
    <property type="match status" value="1"/>
</dbReference>
<keyword evidence="5 7" id="KW-0315">Glutamine amidotransferase</keyword>
<evidence type="ECO:0000256" key="2">
    <source>
        <dbReference type="ARBA" id="ARBA00006205"/>
    </source>
</evidence>
<dbReference type="InterPro" id="IPR004459">
    <property type="entry name" value="CobQ_synth"/>
</dbReference>
<dbReference type="CDD" id="cd01750">
    <property type="entry name" value="GATase1_CobQ"/>
    <property type="match status" value="1"/>
</dbReference>
<reference evidence="10" key="1">
    <citation type="journal article" date="2014" name="Int. J. Syst. Evol. Microbiol.">
        <title>Complete genome sequence of Corynebacterium casei LMG S-19264T (=DSM 44701T), isolated from a smear-ripened cheese.</title>
        <authorList>
            <consortium name="US DOE Joint Genome Institute (JGI-PGF)"/>
            <person name="Walter F."/>
            <person name="Albersmeier A."/>
            <person name="Kalinowski J."/>
            <person name="Ruckert C."/>
        </authorList>
    </citation>
    <scope>NUCLEOTIDE SEQUENCE</scope>
    <source>
        <strain evidence="10">CCM 7086</strain>
    </source>
</reference>
<dbReference type="HAMAP" id="MF_00028">
    <property type="entry name" value="CobQ"/>
    <property type="match status" value="1"/>
</dbReference>
<sequence length="481" mass="51521">MSFPFHTLMVQGTTSDAGKSTLVAALCRLLADEGLRVAPFKPQNMALNSAVTADGGEIGRAQALQAVAARIAPHTDMNPILLKPSSDIGAQVVIHGKVRADMNARDYHAYKPVAMQAVLESYRRLRAQYDAVLVEGAGSPAEVNLRERDIANMGFAEAVDSPVILVADIDRGGVFAHLIGTLACLSDSERARIVGFVINRFRGDLSLLEPGLRWLEQQTGKPVLAVLPYLHGLFLDAEDAVASVQAQQGAFRVVVLVMPRISNHTDFDALRAHPEVDLQMIGPGQPIPPADLIILPGSKHTRADLDWLRAQGWQAALQKHLRYGGKVIGICGGYQMLGQDVADPHGVEGEAGISPGLGLLDVTTELTREKRLQQVGGTCAFADAQVAGYEIHMGVSDGPARERPVFFIDGRPEGARSADDQVLGTYLHGVFDTPAACTALLEWAGLHSTQAVDTAALREQSLDRLAEAARPLLQALKALFA</sequence>
<dbReference type="Pfam" id="PF07685">
    <property type="entry name" value="GATase_3"/>
    <property type="match status" value="1"/>
</dbReference>
<dbReference type="SUPFAM" id="SSF52317">
    <property type="entry name" value="Class I glutamine amidotransferase-like"/>
    <property type="match status" value="1"/>
</dbReference>
<evidence type="ECO:0000256" key="1">
    <source>
        <dbReference type="ARBA" id="ARBA00004953"/>
    </source>
</evidence>
<evidence type="ECO:0000313" key="10">
    <source>
        <dbReference type="EMBL" id="GGC10834.1"/>
    </source>
</evidence>
<dbReference type="Gene3D" id="3.40.50.880">
    <property type="match status" value="1"/>
</dbReference>
<dbReference type="GO" id="GO:0003824">
    <property type="term" value="F:catalytic activity"/>
    <property type="evidence" value="ECO:0007669"/>
    <property type="project" value="InterPro"/>
</dbReference>
<organism evidence="10 11">
    <name type="scientific">Oxalicibacterium flavum</name>
    <dbReference type="NCBI Taxonomy" id="179467"/>
    <lineage>
        <taxon>Bacteria</taxon>
        <taxon>Pseudomonadati</taxon>
        <taxon>Pseudomonadota</taxon>
        <taxon>Betaproteobacteria</taxon>
        <taxon>Burkholderiales</taxon>
        <taxon>Oxalobacteraceae</taxon>
        <taxon>Oxalicibacterium</taxon>
    </lineage>
</organism>
<comment type="function">
    <text evidence="6 7">Catalyzes amidations at positions B, D, E, and G on adenosylcobyrinic A,C-diamide. NH(2) groups are provided by glutamine, and one molecule of ATP is hydrogenolyzed for each amidation.</text>
</comment>
<dbReference type="GO" id="GO:0009236">
    <property type="term" value="P:cobalamin biosynthetic process"/>
    <property type="evidence" value="ECO:0007669"/>
    <property type="project" value="UniProtKB-UniRule"/>
</dbReference>
<feature type="active site" description="Nucleophile" evidence="7">
    <location>
        <position position="331"/>
    </location>
</feature>